<evidence type="ECO:0000256" key="3">
    <source>
        <dbReference type="ARBA" id="ARBA00022448"/>
    </source>
</evidence>
<feature type="domain" description="Bifunctional inhibitor/plant lipid transfer protein/seed storage helical" evidence="7">
    <location>
        <begin position="36"/>
        <end position="123"/>
    </location>
</feature>
<dbReference type="OrthoDB" id="1876592at2759"/>
<dbReference type="PRINTS" id="PR00382">
    <property type="entry name" value="LIPIDTRNSFER"/>
</dbReference>
<keyword evidence="6" id="KW-0732">Signal</keyword>
<keyword evidence="9" id="KW-1185">Reference proteome</keyword>
<dbReference type="Pfam" id="PF00234">
    <property type="entry name" value="Tryp_alpha_amyl"/>
    <property type="match status" value="1"/>
</dbReference>
<dbReference type="PROSITE" id="PS00597">
    <property type="entry name" value="PLANT_LTP"/>
    <property type="match status" value="1"/>
</dbReference>
<evidence type="ECO:0000256" key="4">
    <source>
        <dbReference type="ARBA" id="ARBA00023121"/>
    </source>
</evidence>
<keyword evidence="3" id="KW-0813">Transport</keyword>
<feature type="chain" id="PRO_5015171928" evidence="6">
    <location>
        <begin position="31"/>
        <end position="127"/>
    </location>
</feature>
<keyword evidence="4" id="KW-0446">Lipid-binding</keyword>
<protein>
    <submittedName>
        <fullName evidence="8">Putative plant lipid transfer protein/Par allergen</fullName>
    </submittedName>
</protein>
<dbReference type="STRING" id="74649.A0A2P6RU37"/>
<dbReference type="GO" id="GO:0008289">
    <property type="term" value="F:lipid binding"/>
    <property type="evidence" value="ECO:0007669"/>
    <property type="project" value="UniProtKB-KW"/>
</dbReference>
<dbReference type="InterPro" id="IPR036312">
    <property type="entry name" value="Bifun_inhib/LTP/seed_sf"/>
</dbReference>
<evidence type="ECO:0000256" key="2">
    <source>
        <dbReference type="ARBA" id="ARBA00009748"/>
    </source>
</evidence>
<keyword evidence="5" id="KW-1015">Disulfide bond</keyword>
<dbReference type="SUPFAM" id="SSF47699">
    <property type="entry name" value="Bifunctional inhibitor/lipid-transfer protein/seed storage 2S albumin"/>
    <property type="match status" value="1"/>
</dbReference>
<dbReference type="InterPro" id="IPR000528">
    <property type="entry name" value="Plant_nsLTP"/>
</dbReference>
<dbReference type="OMA" id="CECIEIM"/>
<dbReference type="PANTHER" id="PTHR33076">
    <property type="entry name" value="NON-SPECIFIC LIPID-TRANSFER PROTEIN 2-RELATED"/>
    <property type="match status" value="1"/>
</dbReference>
<feature type="signal peptide" evidence="6">
    <location>
        <begin position="1"/>
        <end position="30"/>
    </location>
</feature>
<evidence type="ECO:0000259" key="7">
    <source>
        <dbReference type="Pfam" id="PF00234"/>
    </source>
</evidence>
<dbReference type="AlphaFoldDB" id="A0A2P6RU37"/>
<proteinExistence type="inferred from homology"/>
<reference evidence="8 9" key="1">
    <citation type="journal article" date="2018" name="Nat. Genet.">
        <title>The Rosa genome provides new insights in the design of modern roses.</title>
        <authorList>
            <person name="Bendahmane M."/>
        </authorList>
    </citation>
    <scope>NUCLEOTIDE SEQUENCE [LARGE SCALE GENOMIC DNA]</scope>
    <source>
        <strain evidence="9">cv. Old Blush</strain>
    </source>
</reference>
<dbReference type="Gramene" id="PRQ49944">
    <property type="protein sequence ID" value="PRQ49944"/>
    <property type="gene ID" value="RchiOBHm_Chr2g0127591"/>
</dbReference>
<dbReference type="Proteomes" id="UP000238479">
    <property type="component" value="Chromosome 2"/>
</dbReference>
<evidence type="ECO:0000313" key="8">
    <source>
        <dbReference type="EMBL" id="PRQ49944.1"/>
    </source>
</evidence>
<evidence type="ECO:0000256" key="1">
    <source>
        <dbReference type="ARBA" id="ARBA00003211"/>
    </source>
</evidence>
<name>A0A2P6RU37_ROSCH</name>
<organism evidence="8 9">
    <name type="scientific">Rosa chinensis</name>
    <name type="common">China rose</name>
    <dbReference type="NCBI Taxonomy" id="74649"/>
    <lineage>
        <taxon>Eukaryota</taxon>
        <taxon>Viridiplantae</taxon>
        <taxon>Streptophyta</taxon>
        <taxon>Embryophyta</taxon>
        <taxon>Tracheophyta</taxon>
        <taxon>Spermatophyta</taxon>
        <taxon>Magnoliopsida</taxon>
        <taxon>eudicotyledons</taxon>
        <taxon>Gunneridae</taxon>
        <taxon>Pentapetalae</taxon>
        <taxon>rosids</taxon>
        <taxon>fabids</taxon>
        <taxon>Rosales</taxon>
        <taxon>Rosaceae</taxon>
        <taxon>Rosoideae</taxon>
        <taxon>Rosoideae incertae sedis</taxon>
        <taxon>Rosa</taxon>
    </lineage>
</organism>
<comment type="similarity">
    <text evidence="2">Belongs to the plant LTP family.</text>
</comment>
<evidence type="ECO:0000256" key="6">
    <source>
        <dbReference type="SAM" id="SignalP"/>
    </source>
</evidence>
<dbReference type="GO" id="GO:0006869">
    <property type="term" value="P:lipid transport"/>
    <property type="evidence" value="ECO:0007669"/>
    <property type="project" value="InterPro"/>
</dbReference>
<dbReference type="EMBL" id="PDCK01000040">
    <property type="protein sequence ID" value="PRQ49944.1"/>
    <property type="molecule type" value="Genomic_DNA"/>
</dbReference>
<evidence type="ECO:0000256" key="5">
    <source>
        <dbReference type="ARBA" id="ARBA00023157"/>
    </source>
</evidence>
<dbReference type="Gene3D" id="1.10.110.10">
    <property type="entry name" value="Plant lipid-transfer and hydrophobic proteins"/>
    <property type="match status" value="1"/>
</dbReference>
<gene>
    <name evidence="8" type="ORF">RchiOBHm_Chr2g0127591</name>
</gene>
<accession>A0A2P6RU37</accession>
<evidence type="ECO:0000313" key="9">
    <source>
        <dbReference type="Proteomes" id="UP000238479"/>
    </source>
</evidence>
<dbReference type="InterPro" id="IPR016140">
    <property type="entry name" value="Bifunc_inhib/LTP/seed_store"/>
</dbReference>
<comment type="caution">
    <text evidence="8">The sequence shown here is derived from an EMBL/GenBank/DDBJ whole genome shotgun (WGS) entry which is preliminary data.</text>
</comment>
<comment type="function">
    <text evidence="1">Plant non-specific lipid-transfer proteins transfer phospholipids as well as galactolipids across membranes. May play a role in wax or cutin deposition in the cell walls of expanding epidermal cells and certain secretory tissues.</text>
</comment>
<sequence length="127" mass="13821">MAARPFCFACVTSLLVLVPVLLLCSSLGKAQTTEYCTNVFEEFSSCLGFLGELSPEPTAACCDSLTSLNSLAQQEDSGPRMICECIESSSYWTRIPFSASRIQELPTSCQLHLSFPISNSMDCSKLN</sequence>